<dbReference type="Gene3D" id="1.10.30.50">
    <property type="match status" value="1"/>
</dbReference>
<keyword evidence="3" id="KW-1185">Reference proteome</keyword>
<proteinExistence type="predicted"/>
<dbReference type="InterPro" id="IPR025960">
    <property type="entry name" value="RVT_N"/>
</dbReference>
<dbReference type="Proteomes" id="UP000654345">
    <property type="component" value="Unassembled WGS sequence"/>
</dbReference>
<dbReference type="PANTHER" id="PTHR34047">
    <property type="entry name" value="NUCLEAR INTRON MATURASE 1, MITOCHONDRIAL-RELATED"/>
    <property type="match status" value="1"/>
</dbReference>
<accession>A0ABQ3V8Z6</accession>
<dbReference type="PANTHER" id="PTHR34047:SF10">
    <property type="entry name" value="GROUP II INTRON-ASSOCIATED OPEN READING FRAME"/>
    <property type="match status" value="1"/>
</dbReference>
<dbReference type="PROSITE" id="PS50878">
    <property type="entry name" value="RT_POL"/>
    <property type="match status" value="1"/>
</dbReference>
<dbReference type="InterPro" id="IPR030931">
    <property type="entry name" value="Group_II_RT_mat"/>
</dbReference>
<keyword evidence="2" id="KW-0548">Nucleotidyltransferase</keyword>
<evidence type="ECO:0000313" key="2">
    <source>
        <dbReference type="EMBL" id="GHO61002.1"/>
    </source>
</evidence>
<dbReference type="CDD" id="cd00085">
    <property type="entry name" value="HNHc"/>
    <property type="match status" value="1"/>
</dbReference>
<gene>
    <name evidence="2" type="ORF">KSB_94770</name>
</gene>
<keyword evidence="2" id="KW-0808">Transferase</keyword>
<dbReference type="InterPro" id="IPR013597">
    <property type="entry name" value="Mat_intron_G2"/>
</dbReference>
<dbReference type="RefSeq" id="WP_201377011.1">
    <property type="nucleotide sequence ID" value="NZ_BNJG01000008.1"/>
</dbReference>
<feature type="domain" description="Reverse transcriptase" evidence="1">
    <location>
        <begin position="96"/>
        <end position="339"/>
    </location>
</feature>
<dbReference type="CDD" id="cd01651">
    <property type="entry name" value="RT_G2_intron"/>
    <property type="match status" value="1"/>
</dbReference>
<dbReference type="InterPro" id="IPR051083">
    <property type="entry name" value="GrpII_Intron_Splice-Mob/Def"/>
</dbReference>
<dbReference type="NCBIfam" id="TIGR04416">
    <property type="entry name" value="group_II_RT_mat"/>
    <property type="match status" value="1"/>
</dbReference>
<dbReference type="InterPro" id="IPR003615">
    <property type="entry name" value="HNH_nuc"/>
</dbReference>
<name>A0ABQ3V8Z6_9CHLR</name>
<reference evidence="2 3" key="1">
    <citation type="journal article" date="2021" name="Int. J. Syst. Evol. Microbiol.">
        <title>Reticulibacter mediterranei gen. nov., sp. nov., within the new family Reticulibacteraceae fam. nov., and Ktedonospora formicarum gen. nov., sp. nov., Ktedonobacter robiniae sp. nov., Dictyobacter formicarum sp. nov. and Dictyobacter arantiisoli sp. nov., belonging to the class Ktedonobacteria.</title>
        <authorList>
            <person name="Yabe S."/>
            <person name="Zheng Y."/>
            <person name="Wang C.M."/>
            <person name="Sakai Y."/>
            <person name="Abe K."/>
            <person name="Yokota A."/>
            <person name="Donadio S."/>
            <person name="Cavaletti L."/>
            <person name="Monciardini P."/>
        </authorList>
    </citation>
    <scope>NUCLEOTIDE SEQUENCE [LARGE SCALE GENOMIC DNA]</scope>
    <source>
        <strain evidence="2 3">SOSP1-30</strain>
    </source>
</reference>
<sequence>MEKTKAPDVSLSEEWAGLPWRKLEQHQYRLQKRIFKASERGDLKTVHQLQKLLMKSRSARLLAVRRVTQDNQGKKTAGIDGVKSVQPAGRFAMVEAIHPKRIAGRKPQPLRRIWIPKPGKTEQRPLGIPVMFDRACQALAKAALEPQWEALFEANSYGFRPGRGAHDAVGAIFNNIRLKSKYVLDADIKGCFDNINHQALLEKLRTYPAMRRLVKGWLKAGVMEALELSPTKAGTPQGGVVSPLLANIALYGMEEALLKAYIGENKAPSARRGAPQLIRYADDFVVLHAQETEVIKAQQIITKWLRGIGLELKPSKTRLSHTLKEYQGNVGFDFLGFTIRQFPVGKTHTSKGKPSGFKTIIMPSKEGIQRHLQELRKILQKSQSLPQEEIIDQLNPVIQGWALYYRTVVSAKSFAICDHHLVSMLWQKMTRKHPKKGAGWVKGKYWRTIEGNTWTYATPEGPEQHVLRWHATPIQRHIKVKGNASPFDGNLLYWAKRLKDHPLTKTTLGKLLRKQQGKCRWCELFFREEDQIEIDHITPRSEGGGEDGLHPFSRTVIEVNFAKILYTEKDAKEKKRCTSDNTAENLNWMLSVR</sequence>
<dbReference type="Pfam" id="PF00078">
    <property type="entry name" value="RVT_1"/>
    <property type="match status" value="1"/>
</dbReference>
<organism evidence="2 3">
    <name type="scientific">Ktedonobacter robiniae</name>
    <dbReference type="NCBI Taxonomy" id="2778365"/>
    <lineage>
        <taxon>Bacteria</taxon>
        <taxon>Bacillati</taxon>
        <taxon>Chloroflexota</taxon>
        <taxon>Ktedonobacteria</taxon>
        <taxon>Ktedonobacterales</taxon>
        <taxon>Ktedonobacteraceae</taxon>
        <taxon>Ktedonobacter</taxon>
    </lineage>
</organism>
<dbReference type="SUPFAM" id="SSF56672">
    <property type="entry name" value="DNA/RNA polymerases"/>
    <property type="match status" value="1"/>
</dbReference>
<dbReference type="EMBL" id="BNJG01000008">
    <property type="protein sequence ID" value="GHO61002.1"/>
    <property type="molecule type" value="Genomic_DNA"/>
</dbReference>
<dbReference type="InterPro" id="IPR043502">
    <property type="entry name" value="DNA/RNA_pol_sf"/>
</dbReference>
<keyword evidence="2" id="KW-0695">RNA-directed DNA polymerase</keyword>
<evidence type="ECO:0000259" key="1">
    <source>
        <dbReference type="PROSITE" id="PS50878"/>
    </source>
</evidence>
<dbReference type="Pfam" id="PF13655">
    <property type="entry name" value="RVT_N"/>
    <property type="match status" value="1"/>
</dbReference>
<protein>
    <submittedName>
        <fullName evidence="2">Group II intron reverse transcriptase/maturase</fullName>
    </submittedName>
</protein>
<evidence type="ECO:0000313" key="3">
    <source>
        <dbReference type="Proteomes" id="UP000654345"/>
    </source>
</evidence>
<dbReference type="InterPro" id="IPR000477">
    <property type="entry name" value="RT_dom"/>
</dbReference>
<dbReference type="GO" id="GO:0003964">
    <property type="term" value="F:RNA-directed DNA polymerase activity"/>
    <property type="evidence" value="ECO:0007669"/>
    <property type="project" value="UniProtKB-KW"/>
</dbReference>
<dbReference type="Pfam" id="PF08388">
    <property type="entry name" value="GIIM"/>
    <property type="match status" value="1"/>
</dbReference>
<comment type="caution">
    <text evidence="2">The sequence shown here is derived from an EMBL/GenBank/DDBJ whole genome shotgun (WGS) entry which is preliminary data.</text>
</comment>